<dbReference type="EMBL" id="UOGK01000422">
    <property type="protein sequence ID" value="VAX40642.1"/>
    <property type="molecule type" value="Genomic_DNA"/>
</dbReference>
<keyword evidence="1" id="KW-1133">Transmembrane helix</keyword>
<evidence type="ECO:0000256" key="1">
    <source>
        <dbReference type="SAM" id="Phobius"/>
    </source>
</evidence>
<proteinExistence type="predicted"/>
<dbReference type="AlphaFoldDB" id="A0A3B1DIX8"/>
<sequence length="106" mass="11724">MMGSSLLAAGLGTGAFLAGLLPPLAQTGWRPFLDPIHLHRQWFLLLVPLAFGIAVTYRAVRVATFEKFWRKVLILTFQIVLSMMLLGVGAYLFIQIAAPMLLPMPE</sequence>
<reference evidence="2" key="1">
    <citation type="submission" date="2018-06" db="EMBL/GenBank/DDBJ databases">
        <authorList>
            <person name="Zhirakovskaya E."/>
        </authorList>
    </citation>
    <scope>NUCLEOTIDE SEQUENCE</scope>
</reference>
<keyword evidence="1" id="KW-0812">Transmembrane</keyword>
<evidence type="ECO:0000313" key="2">
    <source>
        <dbReference type="EMBL" id="VAX40642.1"/>
    </source>
</evidence>
<keyword evidence="1" id="KW-0472">Membrane</keyword>
<name>A0A3B1DIX8_9ZZZZ</name>
<gene>
    <name evidence="2" type="ORF">MNBD_PLANCTO03-2435</name>
</gene>
<feature type="transmembrane region" description="Helical" evidence="1">
    <location>
        <begin position="41"/>
        <end position="60"/>
    </location>
</feature>
<feature type="transmembrane region" description="Helical" evidence="1">
    <location>
        <begin position="72"/>
        <end position="94"/>
    </location>
</feature>
<protein>
    <submittedName>
        <fullName evidence="2">Uncharacterized protein</fullName>
    </submittedName>
</protein>
<organism evidence="2">
    <name type="scientific">hydrothermal vent metagenome</name>
    <dbReference type="NCBI Taxonomy" id="652676"/>
    <lineage>
        <taxon>unclassified sequences</taxon>
        <taxon>metagenomes</taxon>
        <taxon>ecological metagenomes</taxon>
    </lineage>
</organism>
<accession>A0A3B1DIX8</accession>